<organism evidence="3 4">
    <name type="scientific">Stegodyphus mimosarum</name>
    <name type="common">African social velvet spider</name>
    <dbReference type="NCBI Taxonomy" id="407821"/>
    <lineage>
        <taxon>Eukaryota</taxon>
        <taxon>Metazoa</taxon>
        <taxon>Ecdysozoa</taxon>
        <taxon>Arthropoda</taxon>
        <taxon>Chelicerata</taxon>
        <taxon>Arachnida</taxon>
        <taxon>Araneae</taxon>
        <taxon>Araneomorphae</taxon>
        <taxon>Entelegynae</taxon>
        <taxon>Eresoidea</taxon>
        <taxon>Eresidae</taxon>
        <taxon>Stegodyphus</taxon>
    </lineage>
</organism>
<keyword evidence="4" id="KW-1185">Reference proteome</keyword>
<gene>
    <name evidence="3" type="ORF">X975_13531</name>
</gene>
<evidence type="ECO:0000313" key="3">
    <source>
        <dbReference type="EMBL" id="KFM65045.1"/>
    </source>
</evidence>
<dbReference type="InterPro" id="IPR026854">
    <property type="entry name" value="VPS13_N"/>
</dbReference>
<evidence type="ECO:0000259" key="2">
    <source>
        <dbReference type="Pfam" id="PF12624"/>
    </source>
</evidence>
<dbReference type="Proteomes" id="UP000054359">
    <property type="component" value="Unassembled WGS sequence"/>
</dbReference>
<dbReference type="OrthoDB" id="445152at2759"/>
<dbReference type="PANTHER" id="PTHR12517">
    <property type="entry name" value="VACUOLAR PROTEIN SORTING-ASSOCIATED PROTEIN 13B"/>
    <property type="match status" value="1"/>
</dbReference>
<dbReference type="STRING" id="407821.A0A087TIV6"/>
<protein>
    <submittedName>
        <fullName evidence="3">Vacuolar protein sorting-associated protein 13B</fullName>
    </submittedName>
</protein>
<dbReference type="AlphaFoldDB" id="A0A087TIV6"/>
<feature type="non-terminal residue" evidence="3">
    <location>
        <position position="1"/>
    </location>
</feature>
<dbReference type="EMBL" id="KK115402">
    <property type="protein sequence ID" value="KFM65045.1"/>
    <property type="molecule type" value="Genomic_DNA"/>
</dbReference>
<feature type="domain" description="Chorein N-terminal" evidence="2">
    <location>
        <begin position="3"/>
        <end position="95"/>
    </location>
</feature>
<feature type="non-terminal residue" evidence="3">
    <location>
        <position position="116"/>
    </location>
</feature>
<evidence type="ECO:0000256" key="1">
    <source>
        <dbReference type="ARBA" id="ARBA00022448"/>
    </source>
</evidence>
<sequence>LNYVDKYIKNLKPEDSQFSLWGGDAVFCNLDLRLDVLEEELQLPFTFVNGHIHELRIHIPWTKLGSEPVVITINTIECILKLSVDSDASDYDTQNPHRSKKISSYKIVKKTDDLEA</sequence>
<dbReference type="InterPro" id="IPR039782">
    <property type="entry name" value="VPS13B"/>
</dbReference>
<accession>A0A087TIV6</accession>
<name>A0A087TIV6_STEMI</name>
<reference evidence="3 4" key="1">
    <citation type="submission" date="2013-11" db="EMBL/GenBank/DDBJ databases">
        <title>Genome sequencing of Stegodyphus mimosarum.</title>
        <authorList>
            <person name="Bechsgaard J."/>
        </authorList>
    </citation>
    <scope>NUCLEOTIDE SEQUENCE [LARGE SCALE GENOMIC DNA]</scope>
</reference>
<evidence type="ECO:0000313" key="4">
    <source>
        <dbReference type="Proteomes" id="UP000054359"/>
    </source>
</evidence>
<dbReference type="PANTHER" id="PTHR12517:SF0">
    <property type="entry name" value="INTERMEMBRANE LIPID TRANSFER PROTEIN VPS13B"/>
    <property type="match status" value="1"/>
</dbReference>
<keyword evidence="1" id="KW-0813">Transport</keyword>
<dbReference type="Pfam" id="PF12624">
    <property type="entry name" value="VPS13_N"/>
    <property type="match status" value="1"/>
</dbReference>
<proteinExistence type="predicted"/>